<dbReference type="AlphaFoldDB" id="A0A841E097"/>
<feature type="region of interest" description="Disordered" evidence="1">
    <location>
        <begin position="72"/>
        <end position="101"/>
    </location>
</feature>
<keyword evidence="3" id="KW-1185">Reference proteome</keyword>
<reference evidence="2 3" key="1">
    <citation type="submission" date="2020-08" db="EMBL/GenBank/DDBJ databases">
        <title>Sequencing the genomes of 1000 actinobacteria strains.</title>
        <authorList>
            <person name="Klenk H.-P."/>
        </authorList>
    </citation>
    <scope>NUCLEOTIDE SEQUENCE [LARGE SCALE GENOMIC DNA]</scope>
    <source>
        <strain evidence="2 3">DSM 17294</strain>
    </source>
</reference>
<sequence>MFTFRVRPENGDEFEVKASTRDVLTWEKTTKGNKSYVDLLREPNLVDYYKICHLAAWRQQLFTGSLKEFEEQHDIDLSTGDEREEQDAEPDPTQQARSSES</sequence>
<name>A0A841E097_9ACTN</name>
<organism evidence="2 3">
    <name type="scientific">Kribbella solani</name>
    <dbReference type="NCBI Taxonomy" id="236067"/>
    <lineage>
        <taxon>Bacteria</taxon>
        <taxon>Bacillati</taxon>
        <taxon>Actinomycetota</taxon>
        <taxon>Actinomycetes</taxon>
        <taxon>Propionibacteriales</taxon>
        <taxon>Kribbellaceae</taxon>
        <taxon>Kribbella</taxon>
    </lineage>
</organism>
<feature type="compositionally biased region" description="Polar residues" evidence="1">
    <location>
        <begin position="92"/>
        <end position="101"/>
    </location>
</feature>
<dbReference type="EMBL" id="JACHNF010000001">
    <property type="protein sequence ID" value="MBB5982420.1"/>
    <property type="molecule type" value="Genomic_DNA"/>
</dbReference>
<dbReference type="RefSeq" id="WP_184839619.1">
    <property type="nucleotide sequence ID" value="NZ_BAAAVN010000008.1"/>
</dbReference>
<evidence type="ECO:0000313" key="3">
    <source>
        <dbReference type="Proteomes" id="UP000558997"/>
    </source>
</evidence>
<protein>
    <submittedName>
        <fullName evidence="2">Uncharacterized protein</fullName>
    </submittedName>
</protein>
<gene>
    <name evidence="2" type="ORF">HDA44_005761</name>
</gene>
<evidence type="ECO:0000256" key="1">
    <source>
        <dbReference type="SAM" id="MobiDB-lite"/>
    </source>
</evidence>
<proteinExistence type="predicted"/>
<dbReference type="Proteomes" id="UP000558997">
    <property type="component" value="Unassembled WGS sequence"/>
</dbReference>
<accession>A0A841E097</accession>
<comment type="caution">
    <text evidence="2">The sequence shown here is derived from an EMBL/GenBank/DDBJ whole genome shotgun (WGS) entry which is preliminary data.</text>
</comment>
<evidence type="ECO:0000313" key="2">
    <source>
        <dbReference type="EMBL" id="MBB5982420.1"/>
    </source>
</evidence>